<name>A0ABR4C9M1_9HELO</name>
<dbReference type="Proteomes" id="UP001595075">
    <property type="component" value="Unassembled WGS sequence"/>
</dbReference>
<reference evidence="1 2" key="1">
    <citation type="journal article" date="2024" name="Commun. Biol.">
        <title>Comparative genomic analysis of thermophilic fungi reveals convergent evolutionary adaptations and gene losses.</title>
        <authorList>
            <person name="Steindorff A.S."/>
            <person name="Aguilar-Pontes M.V."/>
            <person name="Robinson A.J."/>
            <person name="Andreopoulos B."/>
            <person name="LaButti K."/>
            <person name="Kuo A."/>
            <person name="Mondo S."/>
            <person name="Riley R."/>
            <person name="Otillar R."/>
            <person name="Haridas S."/>
            <person name="Lipzen A."/>
            <person name="Grimwood J."/>
            <person name="Schmutz J."/>
            <person name="Clum A."/>
            <person name="Reid I.D."/>
            <person name="Moisan M.C."/>
            <person name="Butler G."/>
            <person name="Nguyen T.T.M."/>
            <person name="Dewar K."/>
            <person name="Conant G."/>
            <person name="Drula E."/>
            <person name="Henrissat B."/>
            <person name="Hansel C."/>
            <person name="Singer S."/>
            <person name="Hutchinson M.I."/>
            <person name="de Vries R.P."/>
            <person name="Natvig D.O."/>
            <person name="Powell A.J."/>
            <person name="Tsang A."/>
            <person name="Grigoriev I.V."/>
        </authorList>
    </citation>
    <scope>NUCLEOTIDE SEQUENCE [LARGE SCALE GENOMIC DNA]</scope>
    <source>
        <strain evidence="1 2">CBS 494.80</strain>
    </source>
</reference>
<protein>
    <submittedName>
        <fullName evidence="1">Uncharacterized protein</fullName>
    </submittedName>
</protein>
<accession>A0ABR4C9M1</accession>
<dbReference type="EMBL" id="JAZHXI010000011">
    <property type="protein sequence ID" value="KAL2066628.1"/>
    <property type="molecule type" value="Genomic_DNA"/>
</dbReference>
<evidence type="ECO:0000313" key="2">
    <source>
        <dbReference type="Proteomes" id="UP001595075"/>
    </source>
</evidence>
<keyword evidence="2" id="KW-1185">Reference proteome</keyword>
<evidence type="ECO:0000313" key="1">
    <source>
        <dbReference type="EMBL" id="KAL2066628.1"/>
    </source>
</evidence>
<organism evidence="1 2">
    <name type="scientific">Oculimacula yallundae</name>
    <dbReference type="NCBI Taxonomy" id="86028"/>
    <lineage>
        <taxon>Eukaryota</taxon>
        <taxon>Fungi</taxon>
        <taxon>Dikarya</taxon>
        <taxon>Ascomycota</taxon>
        <taxon>Pezizomycotina</taxon>
        <taxon>Leotiomycetes</taxon>
        <taxon>Helotiales</taxon>
        <taxon>Ploettnerulaceae</taxon>
        <taxon>Oculimacula</taxon>
    </lineage>
</organism>
<proteinExistence type="predicted"/>
<sequence>MGFEVVSIASARLNPGYVRSMGFKKYRYHTRHGHHLVFIHPSLCPLSSTLPKYLPLFPLKATNVKSPPLPRNCILQKPHLFNQPYPSTLIQNLNEKNTCTKTLYIGISQICPLTPDHDVKHPKLLKMFDGATLCRVSQASALPRGSSFSLTSSSNFTSSSSSFSLVSVSASSLLLLLLRRIRNEVLIRHCL</sequence>
<gene>
    <name evidence="1" type="ORF">VTL71DRAFT_2699</name>
</gene>
<comment type="caution">
    <text evidence="1">The sequence shown here is derived from an EMBL/GenBank/DDBJ whole genome shotgun (WGS) entry which is preliminary data.</text>
</comment>